<dbReference type="EMBL" id="LWDE02002308">
    <property type="protein sequence ID" value="KAE8238009.1"/>
    <property type="molecule type" value="Genomic_DNA"/>
</dbReference>
<evidence type="ECO:0000313" key="2">
    <source>
        <dbReference type="EMBL" id="KAE8238009.1"/>
    </source>
</evidence>
<feature type="region of interest" description="Disordered" evidence="1">
    <location>
        <begin position="49"/>
        <end position="68"/>
    </location>
</feature>
<name>A0A8X7MJ13_9BASI</name>
<accession>A0A8X7MJ13</accession>
<evidence type="ECO:0000256" key="1">
    <source>
        <dbReference type="SAM" id="MobiDB-lite"/>
    </source>
</evidence>
<dbReference type="SUPFAM" id="SSF53474">
    <property type="entry name" value="alpha/beta-Hydrolases"/>
    <property type="match status" value="1"/>
</dbReference>
<feature type="compositionally biased region" description="Basic residues" evidence="1">
    <location>
        <begin position="49"/>
        <end position="62"/>
    </location>
</feature>
<comment type="caution">
    <text evidence="2">The sequence shown here is derived from an EMBL/GenBank/DDBJ whole genome shotgun (WGS) entry which is preliminary data.</text>
</comment>
<evidence type="ECO:0000313" key="3">
    <source>
        <dbReference type="Proteomes" id="UP000077684"/>
    </source>
</evidence>
<gene>
    <name evidence="2" type="ORF">A4X06_0g9028</name>
</gene>
<protein>
    <submittedName>
        <fullName evidence="2">Uncharacterized protein</fullName>
    </submittedName>
</protein>
<dbReference type="InterPro" id="IPR029058">
    <property type="entry name" value="AB_hydrolase_fold"/>
</dbReference>
<keyword evidence="3" id="KW-1185">Reference proteome</keyword>
<dbReference type="Proteomes" id="UP000077684">
    <property type="component" value="Unassembled WGS sequence"/>
</dbReference>
<dbReference type="AlphaFoldDB" id="A0A8X7MJ13"/>
<proteinExistence type="predicted"/>
<reference evidence="2" key="2">
    <citation type="journal article" date="2019" name="IMA Fungus">
        <title>Genome sequencing and comparison of five Tilletia species to identify candidate genes for the detection of regulated species infecting wheat.</title>
        <authorList>
            <person name="Nguyen H.D.T."/>
            <person name="Sultana T."/>
            <person name="Kesanakurti P."/>
            <person name="Hambleton S."/>
        </authorList>
    </citation>
    <scope>NUCLEOTIDE SEQUENCE</scope>
    <source>
        <strain evidence="2">DAOMC 236426</strain>
    </source>
</reference>
<reference evidence="2" key="1">
    <citation type="submission" date="2016-04" db="EMBL/GenBank/DDBJ databases">
        <authorList>
            <person name="Nguyen H.D."/>
            <person name="Samba Siva P."/>
            <person name="Cullis J."/>
            <person name="Levesque C.A."/>
            <person name="Hambleton S."/>
        </authorList>
    </citation>
    <scope>NUCLEOTIDE SEQUENCE</scope>
    <source>
        <strain evidence="2">DAOMC 236426</strain>
    </source>
</reference>
<organism evidence="2 3">
    <name type="scientific">Tilletia controversa</name>
    <name type="common">dwarf bunt fungus</name>
    <dbReference type="NCBI Taxonomy" id="13291"/>
    <lineage>
        <taxon>Eukaryota</taxon>
        <taxon>Fungi</taxon>
        <taxon>Dikarya</taxon>
        <taxon>Basidiomycota</taxon>
        <taxon>Ustilaginomycotina</taxon>
        <taxon>Exobasidiomycetes</taxon>
        <taxon>Tilletiales</taxon>
        <taxon>Tilletiaceae</taxon>
        <taxon>Tilletia</taxon>
    </lineage>
</organism>
<sequence length="391" mass="42774">MATHKPSRCRSTPSGTIIGALLSTLIFIFVSSIHASHSADNTERVALAPRRHQHHHHHHHSHSSGGINYRTLRTNDAKALPFNLSTSTIKGGSPAGIYGWNFIWRGDAYDRSRPLMLSIGSSETRCNDVSNPACVKENGLDHGWPERIANHSSYARTILDHANFGVLSIVSPLCYNTSRLSPLRNECGTAKDMHALKHIRPDLVLGIMKLVQQQFGFDEGKVVGSGGSMGGRGIFRLGTVRTLRAISVTGAHLETDKDAYMNSLPYVPWDSGEGCWTLSNPNVGGTKCTDKVPETMPLANKFANTPVQIYSSYGDEIANLNTQVRPTCDAINKFKTPTSGCTIHVVRSNSPLSRGPTHAQLMDSGFEEEDLNFLVRGYGGTPVSFAKRNRR</sequence>